<dbReference type="PANTHER" id="PTHR11042:SF190">
    <property type="entry name" value="MITOSIS INHIBITOR PROTEIN KINASE MIK1"/>
    <property type="match status" value="1"/>
</dbReference>
<dbReference type="InterPro" id="IPR017441">
    <property type="entry name" value="Protein_kinase_ATP_BS"/>
</dbReference>
<feature type="domain" description="Protein kinase" evidence="8">
    <location>
        <begin position="44"/>
        <end position="290"/>
    </location>
</feature>
<protein>
    <submittedName>
        <fullName evidence="10">Protein kinase domain-containing protein</fullName>
    </submittedName>
</protein>
<name>A0A1I7YE37_9BILA</name>
<keyword evidence="1" id="KW-0808">Transferase</keyword>
<dbReference type="GO" id="GO:0005737">
    <property type="term" value="C:cytoplasm"/>
    <property type="evidence" value="ECO:0007669"/>
    <property type="project" value="TreeGrafter"/>
</dbReference>
<dbReference type="GO" id="GO:0110031">
    <property type="term" value="P:negative regulation of G2/MI transition of meiotic cell cycle"/>
    <property type="evidence" value="ECO:0007669"/>
    <property type="project" value="TreeGrafter"/>
</dbReference>
<dbReference type="WBParaSite" id="L893_g15362.t1">
    <property type="protein sequence ID" value="L893_g15362.t1"/>
    <property type="gene ID" value="L893_g15362"/>
</dbReference>
<dbReference type="InterPro" id="IPR050339">
    <property type="entry name" value="CC_SR_Kinase"/>
</dbReference>
<accession>A0A1I7YE37</accession>
<dbReference type="GO" id="GO:0005634">
    <property type="term" value="C:nucleus"/>
    <property type="evidence" value="ECO:0007669"/>
    <property type="project" value="TreeGrafter"/>
</dbReference>
<evidence type="ECO:0000256" key="5">
    <source>
        <dbReference type="ARBA" id="ARBA00037982"/>
    </source>
</evidence>
<dbReference type="Proteomes" id="UP000095287">
    <property type="component" value="Unplaced"/>
</dbReference>
<dbReference type="InterPro" id="IPR000719">
    <property type="entry name" value="Prot_kinase_dom"/>
</dbReference>
<evidence type="ECO:0000313" key="10">
    <source>
        <dbReference type="WBParaSite" id="L893_g15362.t1"/>
    </source>
</evidence>
<evidence type="ECO:0000256" key="4">
    <source>
        <dbReference type="ARBA" id="ARBA00022840"/>
    </source>
</evidence>
<keyword evidence="9" id="KW-1185">Reference proteome</keyword>
<dbReference type="PROSITE" id="PS00107">
    <property type="entry name" value="PROTEIN_KINASE_ATP"/>
    <property type="match status" value="1"/>
</dbReference>
<dbReference type="PROSITE" id="PS50011">
    <property type="entry name" value="PROTEIN_KINASE_DOM"/>
    <property type="match status" value="1"/>
</dbReference>
<dbReference type="GO" id="GO:0004674">
    <property type="term" value="F:protein serine/threonine kinase activity"/>
    <property type="evidence" value="ECO:0007669"/>
    <property type="project" value="UniProtKB-KW"/>
</dbReference>
<evidence type="ECO:0000256" key="3">
    <source>
        <dbReference type="ARBA" id="ARBA00022777"/>
    </source>
</evidence>
<dbReference type="Gene3D" id="1.10.510.10">
    <property type="entry name" value="Transferase(Phosphotransferase) domain 1"/>
    <property type="match status" value="1"/>
</dbReference>
<dbReference type="InterPro" id="IPR011009">
    <property type="entry name" value="Kinase-like_dom_sf"/>
</dbReference>
<dbReference type="AlphaFoldDB" id="A0A1I7YE37"/>
<evidence type="ECO:0000256" key="6">
    <source>
        <dbReference type="PROSITE-ProRule" id="PRU10141"/>
    </source>
</evidence>
<keyword evidence="4 6" id="KW-0067">ATP-binding</keyword>
<dbReference type="PROSITE" id="PS00108">
    <property type="entry name" value="PROTEIN_KINASE_ST"/>
    <property type="match status" value="1"/>
</dbReference>
<sequence>MIHKKTIHGADINPFDPFQMIVHSSEEANEYDENSQTLFLLQSFRADGQIGSGTYGDLLSVTSKKTGKEFAVKIGRRKLNRSEYDKQLREVTIHKDIPKHGNIIRLEEAWTESRLLFVVTELCVMDLATFKHSPDFSTLMLFHAVHDVLSGVNHLHFNGVLHVDLKPANIFVTEKGICKIGDFGLATKIGESRKVDGDARYFSEDLLRRGPTTKTDIYTVSMTLLEVSLGIEIPRCSDERKRLCLGEPLKGKLKLLGREALFEVIQPGLSNDASRRPEAFEMLLRAHIVTSNCDPRPDIVMRRKVIGAPVFITERLPRAIPRYTRQTTKNDLQC</sequence>
<keyword evidence="7" id="KW-0723">Serine/threonine-protein kinase</keyword>
<evidence type="ECO:0000256" key="1">
    <source>
        <dbReference type="ARBA" id="ARBA00022679"/>
    </source>
</evidence>
<dbReference type="InterPro" id="IPR008271">
    <property type="entry name" value="Ser/Thr_kinase_AS"/>
</dbReference>
<organism evidence="9 10">
    <name type="scientific">Steinernema glaseri</name>
    <dbReference type="NCBI Taxonomy" id="37863"/>
    <lineage>
        <taxon>Eukaryota</taxon>
        <taxon>Metazoa</taxon>
        <taxon>Ecdysozoa</taxon>
        <taxon>Nematoda</taxon>
        <taxon>Chromadorea</taxon>
        <taxon>Rhabditida</taxon>
        <taxon>Tylenchina</taxon>
        <taxon>Panagrolaimomorpha</taxon>
        <taxon>Strongyloidoidea</taxon>
        <taxon>Steinernematidae</taxon>
        <taxon>Steinernema</taxon>
    </lineage>
</organism>
<dbReference type="Gene3D" id="3.30.200.20">
    <property type="entry name" value="Phosphorylase Kinase, domain 1"/>
    <property type="match status" value="1"/>
</dbReference>
<dbReference type="Pfam" id="PF00069">
    <property type="entry name" value="Pkinase"/>
    <property type="match status" value="1"/>
</dbReference>
<keyword evidence="3" id="KW-0418">Kinase</keyword>
<dbReference type="PANTHER" id="PTHR11042">
    <property type="entry name" value="EUKARYOTIC TRANSLATION INITIATION FACTOR 2-ALPHA KINASE EIF2-ALPHA KINASE -RELATED"/>
    <property type="match status" value="1"/>
</dbReference>
<proteinExistence type="inferred from homology"/>
<evidence type="ECO:0000256" key="2">
    <source>
        <dbReference type="ARBA" id="ARBA00022741"/>
    </source>
</evidence>
<reference evidence="10" key="1">
    <citation type="submission" date="2016-11" db="UniProtKB">
        <authorList>
            <consortium name="WormBaseParasite"/>
        </authorList>
    </citation>
    <scope>IDENTIFICATION</scope>
</reference>
<dbReference type="GO" id="GO:0005524">
    <property type="term" value="F:ATP binding"/>
    <property type="evidence" value="ECO:0007669"/>
    <property type="project" value="UniProtKB-UniRule"/>
</dbReference>
<evidence type="ECO:0000256" key="7">
    <source>
        <dbReference type="RuleBase" id="RU000304"/>
    </source>
</evidence>
<evidence type="ECO:0000259" key="8">
    <source>
        <dbReference type="PROSITE" id="PS50011"/>
    </source>
</evidence>
<dbReference type="SUPFAM" id="SSF56112">
    <property type="entry name" value="Protein kinase-like (PK-like)"/>
    <property type="match status" value="1"/>
</dbReference>
<feature type="binding site" evidence="6">
    <location>
        <position position="73"/>
    </location>
    <ligand>
        <name>ATP</name>
        <dbReference type="ChEBI" id="CHEBI:30616"/>
    </ligand>
</feature>
<comment type="similarity">
    <text evidence="5">Belongs to the protein kinase superfamily. Ser/Thr protein kinase family. GCN2 subfamily.</text>
</comment>
<keyword evidence="2 6" id="KW-0547">Nucleotide-binding</keyword>
<evidence type="ECO:0000313" key="9">
    <source>
        <dbReference type="Proteomes" id="UP000095287"/>
    </source>
</evidence>
<dbReference type="SMART" id="SM00220">
    <property type="entry name" value="S_TKc"/>
    <property type="match status" value="1"/>
</dbReference>